<evidence type="ECO:0000256" key="3">
    <source>
        <dbReference type="SAM" id="SignalP"/>
    </source>
</evidence>
<protein>
    <submittedName>
        <fullName evidence="5">Uncharacterized protein LOC111100231 isoform X2</fullName>
    </submittedName>
</protein>
<feature type="region of interest" description="Disordered" evidence="1">
    <location>
        <begin position="161"/>
        <end position="182"/>
    </location>
</feature>
<feature type="transmembrane region" description="Helical" evidence="2">
    <location>
        <begin position="187"/>
        <end position="209"/>
    </location>
</feature>
<feature type="compositionally biased region" description="Basic and acidic residues" evidence="1">
    <location>
        <begin position="168"/>
        <end position="179"/>
    </location>
</feature>
<dbReference type="AlphaFoldDB" id="A0A8B8A830"/>
<evidence type="ECO:0000256" key="1">
    <source>
        <dbReference type="SAM" id="MobiDB-lite"/>
    </source>
</evidence>
<name>A0A8B8A830_CRAVI</name>
<evidence type="ECO:0000313" key="5">
    <source>
        <dbReference type="RefSeq" id="XP_022287606.1"/>
    </source>
</evidence>
<keyword evidence="2" id="KW-0472">Membrane</keyword>
<keyword evidence="2" id="KW-1133">Transmembrane helix</keyword>
<sequence>MDAIYIIFAICITAMSTKSTEGAGSDSCPVSNTTVQIVDRCPETQEDWNDAAARKNCSQYADQCDQPDKLLYHCVINPYVNQTLEVCAYVQNILSGDCAEYNILGNLIQGNSKAKCTKCPIVYRSNDAFLYQDCYELVKNSAASTSVASVSSTTISFGVTDNGSTSPDVDRKKNGDNPEKNASPKTALIVTLPIISLFVVILAVFFWFWRRNKQKFHQKESIRYDQEARTYDDTEQENIVNFNQNQVRYEQVKLVTEEEKGLIAPSGQALDLGQEKKGIIQIEEDEEEHLGKEEPDDEEQECQRLLRIMNEAIERIVLSRGVEEMDNPNGDSEDVLHQIYTNPAYLENESNEKIREEAEKLNALDMYFKRDKFKDITVEHED</sequence>
<dbReference type="RefSeq" id="XP_022287606.1">
    <property type="nucleotide sequence ID" value="XM_022431898.1"/>
</dbReference>
<proteinExistence type="predicted"/>
<evidence type="ECO:0000313" key="4">
    <source>
        <dbReference type="Proteomes" id="UP000694844"/>
    </source>
</evidence>
<gene>
    <name evidence="5" type="primary">LOC111100231</name>
</gene>
<dbReference type="GeneID" id="111100231"/>
<reference evidence="5" key="1">
    <citation type="submission" date="2025-08" db="UniProtKB">
        <authorList>
            <consortium name="RefSeq"/>
        </authorList>
    </citation>
    <scope>IDENTIFICATION</scope>
    <source>
        <tissue evidence="5">Whole sample</tissue>
    </source>
</reference>
<evidence type="ECO:0000256" key="2">
    <source>
        <dbReference type="SAM" id="Phobius"/>
    </source>
</evidence>
<keyword evidence="2" id="KW-0812">Transmembrane</keyword>
<keyword evidence="4" id="KW-1185">Reference proteome</keyword>
<accession>A0A8B8A830</accession>
<dbReference type="Proteomes" id="UP000694844">
    <property type="component" value="Chromosome 6"/>
</dbReference>
<feature type="chain" id="PRO_5034769045" evidence="3">
    <location>
        <begin position="23"/>
        <end position="382"/>
    </location>
</feature>
<feature type="signal peptide" evidence="3">
    <location>
        <begin position="1"/>
        <end position="22"/>
    </location>
</feature>
<organism evidence="4 5">
    <name type="scientific">Crassostrea virginica</name>
    <name type="common">Eastern oyster</name>
    <dbReference type="NCBI Taxonomy" id="6565"/>
    <lineage>
        <taxon>Eukaryota</taxon>
        <taxon>Metazoa</taxon>
        <taxon>Spiralia</taxon>
        <taxon>Lophotrochozoa</taxon>
        <taxon>Mollusca</taxon>
        <taxon>Bivalvia</taxon>
        <taxon>Autobranchia</taxon>
        <taxon>Pteriomorphia</taxon>
        <taxon>Ostreida</taxon>
        <taxon>Ostreoidea</taxon>
        <taxon>Ostreidae</taxon>
        <taxon>Crassostrea</taxon>
    </lineage>
</organism>
<dbReference type="OrthoDB" id="6161605at2759"/>
<keyword evidence="3" id="KW-0732">Signal</keyword>